<dbReference type="EC" id="3.1.3.16" evidence="1"/>
<evidence type="ECO:0000256" key="5">
    <source>
        <dbReference type="ARBA" id="ARBA00048336"/>
    </source>
</evidence>
<dbReference type="InterPro" id="IPR015655">
    <property type="entry name" value="PP2C"/>
</dbReference>
<dbReference type="SUPFAM" id="SSF81606">
    <property type="entry name" value="PP2C-like"/>
    <property type="match status" value="1"/>
</dbReference>
<dbReference type="AlphaFoldDB" id="A0A835R2J0"/>
<evidence type="ECO:0000259" key="7">
    <source>
        <dbReference type="PROSITE" id="PS51746"/>
    </source>
</evidence>
<dbReference type="Proteomes" id="UP000636800">
    <property type="component" value="Chromosome 5"/>
</dbReference>
<evidence type="ECO:0000256" key="6">
    <source>
        <dbReference type="SAM" id="MobiDB-lite"/>
    </source>
</evidence>
<comment type="catalytic activity">
    <reaction evidence="4">
        <text>O-phospho-L-seryl-[protein] + H2O = L-seryl-[protein] + phosphate</text>
        <dbReference type="Rhea" id="RHEA:20629"/>
        <dbReference type="Rhea" id="RHEA-COMP:9863"/>
        <dbReference type="Rhea" id="RHEA-COMP:11604"/>
        <dbReference type="ChEBI" id="CHEBI:15377"/>
        <dbReference type="ChEBI" id="CHEBI:29999"/>
        <dbReference type="ChEBI" id="CHEBI:43474"/>
        <dbReference type="ChEBI" id="CHEBI:83421"/>
        <dbReference type="EC" id="3.1.3.16"/>
    </reaction>
</comment>
<organism evidence="8 9">
    <name type="scientific">Vanilla planifolia</name>
    <name type="common">Vanilla</name>
    <dbReference type="NCBI Taxonomy" id="51239"/>
    <lineage>
        <taxon>Eukaryota</taxon>
        <taxon>Viridiplantae</taxon>
        <taxon>Streptophyta</taxon>
        <taxon>Embryophyta</taxon>
        <taxon>Tracheophyta</taxon>
        <taxon>Spermatophyta</taxon>
        <taxon>Magnoliopsida</taxon>
        <taxon>Liliopsida</taxon>
        <taxon>Asparagales</taxon>
        <taxon>Orchidaceae</taxon>
        <taxon>Vanilloideae</taxon>
        <taxon>Vanilleae</taxon>
        <taxon>Vanilla</taxon>
    </lineage>
</organism>
<keyword evidence="9" id="KW-1185">Reference proteome</keyword>
<evidence type="ECO:0000256" key="4">
    <source>
        <dbReference type="ARBA" id="ARBA00047761"/>
    </source>
</evidence>
<dbReference type="Gene3D" id="3.60.40.10">
    <property type="entry name" value="PPM-type phosphatase domain"/>
    <property type="match status" value="1"/>
</dbReference>
<name>A0A835R2J0_VANPL</name>
<dbReference type="EMBL" id="JADCNL010000005">
    <property type="protein sequence ID" value="KAG0480944.1"/>
    <property type="molecule type" value="Genomic_DNA"/>
</dbReference>
<keyword evidence="3" id="KW-0904">Protein phosphatase</keyword>
<comment type="catalytic activity">
    <reaction evidence="5">
        <text>O-phospho-L-threonyl-[protein] + H2O = L-threonyl-[protein] + phosphate</text>
        <dbReference type="Rhea" id="RHEA:47004"/>
        <dbReference type="Rhea" id="RHEA-COMP:11060"/>
        <dbReference type="Rhea" id="RHEA-COMP:11605"/>
        <dbReference type="ChEBI" id="CHEBI:15377"/>
        <dbReference type="ChEBI" id="CHEBI:30013"/>
        <dbReference type="ChEBI" id="CHEBI:43474"/>
        <dbReference type="ChEBI" id="CHEBI:61977"/>
        <dbReference type="EC" id="3.1.3.16"/>
    </reaction>
</comment>
<keyword evidence="2" id="KW-0378">Hydrolase</keyword>
<dbReference type="SMART" id="SM00332">
    <property type="entry name" value="PP2Cc"/>
    <property type="match status" value="1"/>
</dbReference>
<gene>
    <name evidence="8" type="ORF">HPP92_011802</name>
</gene>
<dbReference type="OrthoDB" id="1904110at2759"/>
<evidence type="ECO:0000256" key="2">
    <source>
        <dbReference type="ARBA" id="ARBA00022801"/>
    </source>
</evidence>
<evidence type="ECO:0000313" key="9">
    <source>
        <dbReference type="Proteomes" id="UP000636800"/>
    </source>
</evidence>
<dbReference type="PROSITE" id="PS51746">
    <property type="entry name" value="PPM_2"/>
    <property type="match status" value="1"/>
</dbReference>
<dbReference type="InterPro" id="IPR036457">
    <property type="entry name" value="PPM-type-like_dom_sf"/>
</dbReference>
<dbReference type="PANTHER" id="PTHR47992">
    <property type="entry name" value="PROTEIN PHOSPHATASE"/>
    <property type="match status" value="1"/>
</dbReference>
<dbReference type="CDD" id="cd00143">
    <property type="entry name" value="PP2Cc"/>
    <property type="match status" value="1"/>
</dbReference>
<evidence type="ECO:0000313" key="8">
    <source>
        <dbReference type="EMBL" id="KAG0480944.1"/>
    </source>
</evidence>
<feature type="region of interest" description="Disordered" evidence="6">
    <location>
        <begin position="307"/>
        <end position="330"/>
    </location>
</feature>
<dbReference type="GO" id="GO:0004722">
    <property type="term" value="F:protein serine/threonine phosphatase activity"/>
    <property type="evidence" value="ECO:0007669"/>
    <property type="project" value="UniProtKB-EC"/>
</dbReference>
<feature type="domain" description="PPM-type phosphatase" evidence="7">
    <location>
        <begin position="1"/>
        <end position="282"/>
    </location>
</feature>
<dbReference type="Pfam" id="PF00481">
    <property type="entry name" value="PP2C"/>
    <property type="match status" value="1"/>
</dbReference>
<accession>A0A835R2J0</accession>
<comment type="caution">
    <text evidence="8">The sequence shown here is derived from an EMBL/GenBank/DDBJ whole genome shotgun (WGS) entry which is preliminary data.</text>
</comment>
<protein>
    <recommendedName>
        <fullName evidence="1">protein-serine/threonine phosphatase</fullName>
        <ecNumber evidence="1">3.1.3.16</ecNumber>
    </recommendedName>
</protein>
<evidence type="ECO:0000256" key="1">
    <source>
        <dbReference type="ARBA" id="ARBA00013081"/>
    </source>
</evidence>
<evidence type="ECO:0000256" key="3">
    <source>
        <dbReference type="ARBA" id="ARBA00022912"/>
    </source>
</evidence>
<proteinExistence type="predicted"/>
<reference evidence="8 9" key="1">
    <citation type="journal article" date="2020" name="Nat. Food">
        <title>A phased Vanilla planifolia genome enables genetic improvement of flavour and production.</title>
        <authorList>
            <person name="Hasing T."/>
            <person name="Tang H."/>
            <person name="Brym M."/>
            <person name="Khazi F."/>
            <person name="Huang T."/>
            <person name="Chambers A.H."/>
        </authorList>
    </citation>
    <scope>NUCLEOTIDE SEQUENCE [LARGE SCALE GENOMIC DNA]</scope>
    <source>
        <tissue evidence="8">Leaf</tissue>
    </source>
</reference>
<dbReference type="InterPro" id="IPR001932">
    <property type="entry name" value="PPM-type_phosphatase-like_dom"/>
</dbReference>
<sequence>MLLRLGRSKNTCLLKLWRVTPPCPPMVSTSHISPFPNGATIRMIRIARTRMLSALGPICKLVEDPAKAYNSAFLAVNHRLRESEIDDSLSGTTAITVLISGDTLTVANVGDSRAVAAVVKGDVLVAEDLSHDQTPFRKDEYERVKLCGARVLSIDQVEGIKDPEIQSWEEGNDEGDPPRLWLPDAICPGTAFTRSVGDSVAESVGVIAVPEVLTVKMTPNHRFFVIASDGVFEFLSSQTVVDMVASFKDPRDASSAIAAKSYELWLEQENRTDDITIIIVHIRDLSIAGPEACSETTQTRMQTLAKPMNSTDERSMPSGSSPHRHQETLSEHPLVPQAACVAPQAHPMSLEM</sequence>